<dbReference type="SUPFAM" id="SSF103088">
    <property type="entry name" value="OmpA-like"/>
    <property type="match status" value="1"/>
</dbReference>
<name>A0A4R6YTC6_9GAMM</name>
<dbReference type="GO" id="GO:0005198">
    <property type="term" value="F:structural molecule activity"/>
    <property type="evidence" value="ECO:0007669"/>
    <property type="project" value="InterPro"/>
</dbReference>
<evidence type="ECO:0008006" key="6">
    <source>
        <dbReference type="Google" id="ProtNLM"/>
    </source>
</evidence>
<gene>
    <name evidence="4" type="ORF">DFR29_110130</name>
</gene>
<dbReference type="EMBL" id="SNZH01000010">
    <property type="protein sequence ID" value="TDR41647.1"/>
    <property type="molecule type" value="Genomic_DNA"/>
</dbReference>
<evidence type="ECO:0000313" key="5">
    <source>
        <dbReference type="Proteomes" id="UP000295293"/>
    </source>
</evidence>
<proteinExistence type="predicted"/>
<keyword evidence="5" id="KW-1185">Reference proteome</keyword>
<evidence type="ECO:0000313" key="4">
    <source>
        <dbReference type="EMBL" id="TDR41647.1"/>
    </source>
</evidence>
<evidence type="ECO:0000256" key="2">
    <source>
        <dbReference type="ARBA" id="ARBA00029433"/>
    </source>
</evidence>
<dbReference type="GO" id="GO:0012505">
    <property type="term" value="C:endomembrane system"/>
    <property type="evidence" value="ECO:0007669"/>
    <property type="project" value="UniProtKB-SubCell"/>
</dbReference>
<organism evidence="4 5">
    <name type="scientific">Tahibacter aquaticus</name>
    <dbReference type="NCBI Taxonomy" id="520092"/>
    <lineage>
        <taxon>Bacteria</taxon>
        <taxon>Pseudomonadati</taxon>
        <taxon>Pseudomonadota</taxon>
        <taxon>Gammaproteobacteria</taxon>
        <taxon>Lysobacterales</taxon>
        <taxon>Rhodanobacteraceae</taxon>
        <taxon>Tahibacter</taxon>
    </lineage>
</organism>
<sequence>MRMAALEAARSALPEELPLLLQQSQLGDGRRKLSQALVLPLTDALGRAAQEQRQGVVDALFPVIGPAIRKAIAESLRDFTEGFNRALESSFTPRGLRWRLESWRTGIPYVQVVLRHNLRFRLDHLFLIDRASGLVLARQSAADLPDLDADAIAGMLTAIGDFVRDSVGGGSEENTGTLDSVSVGEHLVWVEHGPRASFAVFLRGVAPAALRLILRQRLEQAHAWLSDPLRGASAGVPDAGTDPQLQETLGLQRLELAAAADSAARDGAPVRRWPLLLIGAVLLALLGAWFWRDWQWQRRVDAVAQRLADWPGLHVEELSSEHGQLLLRGLIDADASSPRTAMAELLPDDVDIRTDLRGYLSSDDAIVQRRAQRQLQPPEGVHLAVRQGVLHLRGEAAADVLARLRQQAGWVAGVARVDASGLGESNDAQAPLRAEWEGLLQQLARQHVYFVREVELADAAAAAALQANALRLVELGRLLQRPVAFTCHGHNDEPGTATINQRLRESRARWLCDRLAAAGIDPASLQVGRTEATPAQPMIQYRAASLSLDGAHQGEME</sequence>
<accession>A0A4R6YTC6</accession>
<dbReference type="PROSITE" id="PS00664">
    <property type="entry name" value="VINCULIN_2"/>
    <property type="match status" value="1"/>
</dbReference>
<dbReference type="InterPro" id="IPR000633">
    <property type="entry name" value="Vinculin_CS"/>
</dbReference>
<feature type="transmembrane region" description="Helical" evidence="3">
    <location>
        <begin position="273"/>
        <end position="291"/>
    </location>
</feature>
<evidence type="ECO:0000256" key="1">
    <source>
        <dbReference type="ARBA" id="ARBA00023136"/>
    </source>
</evidence>
<dbReference type="GO" id="GO:0015629">
    <property type="term" value="C:actin cytoskeleton"/>
    <property type="evidence" value="ECO:0007669"/>
    <property type="project" value="InterPro"/>
</dbReference>
<dbReference type="InterPro" id="IPR036737">
    <property type="entry name" value="OmpA-like_sf"/>
</dbReference>
<dbReference type="GO" id="GO:0007155">
    <property type="term" value="P:cell adhesion"/>
    <property type="evidence" value="ECO:0007669"/>
    <property type="project" value="InterPro"/>
</dbReference>
<dbReference type="Proteomes" id="UP000295293">
    <property type="component" value="Unassembled WGS sequence"/>
</dbReference>
<evidence type="ECO:0000256" key="3">
    <source>
        <dbReference type="SAM" id="Phobius"/>
    </source>
</evidence>
<keyword evidence="3" id="KW-0812">Transmembrane</keyword>
<reference evidence="4 5" key="1">
    <citation type="submission" date="2019-03" db="EMBL/GenBank/DDBJ databases">
        <title>Genomic Encyclopedia of Type Strains, Phase IV (KMG-IV): sequencing the most valuable type-strain genomes for metagenomic binning, comparative biology and taxonomic classification.</title>
        <authorList>
            <person name="Goeker M."/>
        </authorList>
    </citation>
    <scope>NUCLEOTIDE SEQUENCE [LARGE SCALE GENOMIC DNA]</scope>
    <source>
        <strain evidence="4 5">DSM 21667</strain>
    </source>
</reference>
<dbReference type="AlphaFoldDB" id="A0A4R6YTC6"/>
<protein>
    <recommendedName>
        <fullName evidence="6">Outer membrane protein OmpA-like peptidoglycan-associated protein</fullName>
    </recommendedName>
</protein>
<keyword evidence="1 3" id="KW-0472">Membrane</keyword>
<keyword evidence="3" id="KW-1133">Transmembrane helix</keyword>
<comment type="caution">
    <text evidence="4">The sequence shown here is derived from an EMBL/GenBank/DDBJ whole genome shotgun (WGS) entry which is preliminary data.</text>
</comment>
<comment type="subcellular location">
    <subcellularLocation>
        <location evidence="2">Endomembrane system</location>
        <topology evidence="2">Peripheral membrane protein</topology>
        <orientation evidence="2">Cytoplasmic side</orientation>
    </subcellularLocation>
</comment>